<keyword evidence="3" id="KW-0677">Repeat</keyword>
<feature type="compositionally biased region" description="Low complexity" evidence="8">
    <location>
        <begin position="2977"/>
        <end position="3000"/>
    </location>
</feature>
<feature type="compositionally biased region" description="Low complexity" evidence="8">
    <location>
        <begin position="1764"/>
        <end position="1778"/>
    </location>
</feature>
<sequence length="3158" mass="344327">MPNILLCFTLFFALGVKICAKKSSVCVFPEARERALFFDIPTNVPARSILVDTVVEPSDAKLSIANIRANNLEPDVDLDAQLALEKRPNGQFLVITAGFPPVVRFPDYPSTVNETLLYVTVRCNGRLYPLITVRVRNANMHTPEFLGTQPYELSIARNAPAGTLFETPLKALDLDAAEQYSITFGIEPPFDRDFALVLADQPSQSAADEARLLSVLPPAYSRRVEHWHQRQMPPNIQLKVLAKSLASTGKSVYYLNVSANDNGQPEAQVAYAQLKVSVKEAREAAARFSRTEYFANFTKEMVPGGDLPPNGEQPIQATFPAQRAGDRVRYELDQANPYAQLFEMDPWTGRLRLAQRVPDGVPAALELDLTAHLIPRDSASSDGATPSGQSVRAKITLIDQTEVRLTYFAQCHYETHLAENPSAYTRVLQFNFRGDVQGVELLNGSELFKVDSDGMMSVRPGVNIDRENTDRIVVKARLRSRGTLHPRSLELCQIATADIHIDDVNDHSPRFKRRSYRFRIDAHPFNNTEVGSLRAIDGDKGEFGRVRYRLLEEFVPDGRDGEEPLPFVMFQGDGAATLFFVIKPLHMELGRQPYQPQQDYTFTVEAFDSTEDPRTARVTVNVRLADLTEQEAQHEREEAVRERQWEQQQEQQFELQQDEPSTHMELEEDGTDTTAVDATMLASHRHGLGSNGGGGRAHAVPTLVLDGTGAKAPLQMDNKFGELSSSDDAGRLRHSGAVAGLIRFSADKYIFRLRGPLTESQTIGQVQARRMGAGGASVDARFSQIEFAVEEGIAGFVGVDAGTGRLFVGPWLLRDRFEEIRFSVAAQQPSDGQVLVETMVYVLAKATALVSVLIDDMGPPEFSTAQYQFELDQSGMDGTGWPRIVGQVTAIPFAGGDANGTTANGSNGNGPSTMFFYAFDDEQANNNEAIKWFDIDQFTGLISARGPIAVRDNQRKSVKFGLKACLRANATTCGRSSVEVIVFNNSNSAVVENGISAVARVEFIPLPRTVFLTTGKVPGSSILRVSVRALDPRDGSWHLLPPAATHQSMADDQNQHRLQVIYTVEVEGESQPATTAELFRMRDNILTLAGRAEPGEFNLTIRAHLSLEGSSSAPEEGTLHARDFLHPLRVIVMHEDGRQRYPVFERISYDFEVEPSARFPLVMQPSLNATLADHRPIRFSLFPARAGDPTDGLHIDAESGQLLIHRQFLDAIKAINQSSGAHEQGVQQRLPSSSTARSRNTAAEVFIVVRATNRAHPEFYSDASVALLVRSDRREGAVQSPLEFDASLYRVIVREDALVGTVLNGGAPITIVEPERHQNVRLSLQSPPDQEATSSLINSFQLLDNGSLVLRRQLDIELMDDASKGVVELEAVADEPNGGGSSGDDKPSRARVQVQVVDVDEFAPRFVPSSPEFRLHMPLIAGQPIGHLKAHDDDFADRQPDSLAFRTISGNASELVHVQRDGQLLVKDPKSWQTSSSSGQLLLFLLVEVRGTSGQTSQTTVKFVLEDAEANAAMEQTTVSISSSSMSETEQQPQEDEAGKDTATTVDTRGTTLEFTTVPVKHALFSVRDSLSPDELAQLRAGQLHFRLEESAQRTGSLFKLEANTGELFMEEKAAFNGMVSDDTEHEVSVQVLDQDQRLVARRLFTVRLVQRTTISTPTSTTSSRTATPTTTTTTTTTTTIGTSVKTAEEEASSSLKPTTTAIRWRLSQLHGAGEGNEGAETSTTLDESDEPFSTKTDIIPPAFSLAPPSNSRRAPTAAPLSFSSISAPGTTTTSSSTGTLKFALPRYHWIVSEPIRTALIGKLEVQGDGQMLESIIIEPPQFRTWFQLDQKSGELYLREVPDQLYGRQRAEFRAHLTALDGKWADAVVIVDLNLPPPQSSPTSSSSNGGNVDGTIVSNTDHRRTTIGQISTPGIEIAESSDQASRTAVASDTDTKTGSHRTASTPASIQLSSSTSTTTLPSASTLSARTSSSTSSTSTTSFSTRSSTTLSTTSSSHTDASSSPLSDQSSEESTDQPPFDEPTDHSPDQSSSLSTPSTSSWHTTLSSTSAHSLKPPEQENKIPIDKLHFASDEYRAMLPEGRYGNSGAQLSLRPQSLAQGMPRGVEFSIVADQPVGGTQQQLPFFVRRDTGELIAFAETDREEQAQYQFSVRAFDPVRNRSAETRVSVNILDVNDNFPQFVEPLPRVIAVGRLTTPGTVLAQFHAVDLDEGAHGTVRFHMALDNNRNGGEQQQQGGQQPFDMEPDGRLMFRGLPQQDGGAQDIFELRISAVDGGRPALRTEHKLRVELFAEGLPPTFKQSDFTAERVPAGAAQNGTFVAQVVAGTSDQIEYSLIDPPMANLFVIDARTGQIRMGRRPLDAERVREWTLHVRAKEGHGERATSARTTVHVFLDTFRPESPEGAEVESERLPSSSSSTTTASNDGTVVMPSGECRFSDRVFHSEIAENTEGRQRLTTLGTSDACAGRTLRFTLQQSNDAFVLDERTGDLYAVQPLDRERKSLYFLVTNLMIVNSNQQQHRPPPATAPSAAAVGMATVREVELEVHPAAQASTTDDGTTEEEDDTGEEANANRRKIRRQAVQQQQQPQQQQQRTKTKATRELFNGLVEQAKSKLEPNQALVLVHVLDRDDNTPQFEHLSEDGQIVFAVDWQLPVLGQIGRVFAHDADEHATLHYKLEQNANMAPMFAINETTGVVTLMRSFQAGIASADGGADEFRMNVFVSDGQHIAKAPLLIYKLQPGTNIVLLVINQPADQVDVLRAVRHMNMLLHGMEADVLVKQVYIGEDGQADTRRTHLLVYAVDKRTRVPVPAAKLKELLDIAFGHSASATVDEHNQQASASSTRAPLATAAADSPLRFLASVYVPEYAAAMESSPFRLTTAEITLLAISVLLVFCVCAMLFVLLRCCKNKQQTITKSDVEYMLDAQQAGPRPYNVELITRKMAQSAAGRRLPKPLEQSTLSPESRATMVASSGIYGVGGIGTTTTGQRRTGAGTRGAIAGTVAGADTTSSSERSGDSLPQQQQQQNGDRSDLQNLLMVRRRNSRSGNRTADQRRIQPITYESYDDAGVDDGAGACSIDGGPMLDTMSSSVEHSPEMARSSAGAGLSSLLDASTAVGTVGGTNRRGAPPREPPLPPPAANGPPATNIAGQRQQQAATIIGSTMA</sequence>
<evidence type="ECO:0000313" key="13">
    <source>
        <dbReference type="WBParaSite" id="Gr19_v10_g7008.t2"/>
    </source>
</evidence>
<feature type="compositionally biased region" description="Polar residues" evidence="8">
    <location>
        <begin position="1693"/>
        <end position="1702"/>
    </location>
</feature>
<reference evidence="13" key="1">
    <citation type="submission" date="2022-11" db="UniProtKB">
        <authorList>
            <consortium name="WormBaseParasite"/>
        </authorList>
    </citation>
    <scope>IDENTIFICATION</scope>
</reference>
<name>A0A914I3M4_GLORO</name>
<dbReference type="GO" id="GO:0005886">
    <property type="term" value="C:plasma membrane"/>
    <property type="evidence" value="ECO:0007669"/>
    <property type="project" value="InterPro"/>
</dbReference>
<evidence type="ECO:0000256" key="5">
    <source>
        <dbReference type="ARBA" id="ARBA00022989"/>
    </source>
</evidence>
<feature type="signal peptide" evidence="10">
    <location>
        <begin position="1"/>
        <end position="20"/>
    </location>
</feature>
<dbReference type="InterPro" id="IPR002126">
    <property type="entry name" value="Cadherin-like_dom"/>
</dbReference>
<evidence type="ECO:0000256" key="4">
    <source>
        <dbReference type="ARBA" id="ARBA00022837"/>
    </source>
</evidence>
<feature type="compositionally biased region" description="Basic and acidic residues" evidence="8">
    <location>
        <begin position="631"/>
        <end position="645"/>
    </location>
</feature>
<protein>
    <submittedName>
        <fullName evidence="13">Cadherin domain-containing protein</fullName>
    </submittedName>
</protein>
<evidence type="ECO:0000256" key="6">
    <source>
        <dbReference type="ARBA" id="ARBA00023136"/>
    </source>
</evidence>
<evidence type="ECO:0000256" key="2">
    <source>
        <dbReference type="ARBA" id="ARBA00022692"/>
    </source>
</evidence>
<feature type="compositionally biased region" description="Polar residues" evidence="8">
    <location>
        <begin position="1720"/>
        <end position="1737"/>
    </location>
</feature>
<keyword evidence="2 9" id="KW-0812">Transmembrane</keyword>
<feature type="domain" description="Cadherin" evidence="11">
    <location>
        <begin position="147"/>
        <end position="288"/>
    </location>
</feature>
<feature type="region of interest" description="Disordered" evidence="8">
    <location>
        <begin position="2542"/>
        <end position="2594"/>
    </location>
</feature>
<feature type="transmembrane region" description="Helical" evidence="9">
    <location>
        <begin position="2878"/>
        <end position="2899"/>
    </location>
</feature>
<feature type="compositionally biased region" description="Low complexity" evidence="8">
    <location>
        <begin position="1656"/>
        <end position="1684"/>
    </location>
</feature>
<feature type="domain" description="Cadherin" evidence="11">
    <location>
        <begin position="1285"/>
        <end position="1406"/>
    </location>
</feature>
<evidence type="ECO:0000313" key="12">
    <source>
        <dbReference type="Proteomes" id="UP000887572"/>
    </source>
</evidence>
<feature type="compositionally biased region" description="Low complexity" evidence="8">
    <location>
        <begin position="2411"/>
        <end position="2420"/>
    </location>
</feature>
<proteinExistence type="predicted"/>
<dbReference type="CDD" id="cd11304">
    <property type="entry name" value="Cadherin_repeat"/>
    <property type="match status" value="7"/>
</dbReference>
<evidence type="ECO:0000256" key="7">
    <source>
        <dbReference type="PROSITE-ProRule" id="PRU00043"/>
    </source>
</evidence>
<feature type="compositionally biased region" description="Low complexity" evidence="8">
    <location>
        <begin position="2576"/>
        <end position="2590"/>
    </location>
</feature>
<feature type="region of interest" description="Disordered" evidence="8">
    <location>
        <begin position="1519"/>
        <end position="1546"/>
    </location>
</feature>
<feature type="compositionally biased region" description="Polar residues" evidence="8">
    <location>
        <begin position="1920"/>
        <end position="1932"/>
    </location>
</feature>
<feature type="region of interest" description="Disordered" evidence="8">
    <location>
        <begin position="2975"/>
        <end position="3074"/>
    </location>
</feature>
<dbReference type="PROSITE" id="PS50268">
    <property type="entry name" value="CADHERIN_2"/>
    <property type="match status" value="8"/>
</dbReference>
<dbReference type="PANTHER" id="PTHR24026">
    <property type="entry name" value="FAT ATYPICAL CADHERIN-RELATED"/>
    <property type="match status" value="1"/>
</dbReference>
<keyword evidence="12" id="KW-1185">Reference proteome</keyword>
<dbReference type="InterPro" id="IPR015919">
    <property type="entry name" value="Cadherin-like_sf"/>
</dbReference>
<dbReference type="PROSITE" id="PS00232">
    <property type="entry name" value="CADHERIN_1"/>
    <property type="match status" value="2"/>
</dbReference>
<feature type="compositionally biased region" description="Low complexity" evidence="8">
    <location>
        <begin position="2028"/>
        <end position="2049"/>
    </location>
</feature>
<feature type="domain" description="Cadherin" evidence="11">
    <location>
        <begin position="512"/>
        <end position="640"/>
    </location>
</feature>
<evidence type="ECO:0000256" key="9">
    <source>
        <dbReference type="SAM" id="Phobius"/>
    </source>
</evidence>
<evidence type="ECO:0000256" key="1">
    <source>
        <dbReference type="ARBA" id="ARBA00004370"/>
    </source>
</evidence>
<feature type="compositionally biased region" description="Low complexity" evidence="8">
    <location>
        <begin position="1519"/>
        <end position="1532"/>
    </location>
</feature>
<feature type="region of interest" description="Disordered" evidence="8">
    <location>
        <begin position="630"/>
        <end position="664"/>
    </location>
</feature>
<feature type="compositionally biased region" description="Acidic residues" evidence="8">
    <location>
        <begin position="2554"/>
        <end position="2564"/>
    </location>
</feature>
<keyword evidence="4 7" id="KW-0106">Calcium</keyword>
<dbReference type="GO" id="GO:0005509">
    <property type="term" value="F:calcium ion binding"/>
    <property type="evidence" value="ECO:0007669"/>
    <property type="project" value="UniProtKB-UniRule"/>
</dbReference>
<feature type="region of interest" description="Disordered" evidence="8">
    <location>
        <begin position="2395"/>
        <end position="2424"/>
    </location>
</feature>
<feature type="chain" id="PRO_5037296381" evidence="10">
    <location>
        <begin position="21"/>
        <end position="3158"/>
    </location>
</feature>
<feature type="region of interest" description="Disordered" evidence="8">
    <location>
        <begin position="2941"/>
        <end position="2960"/>
    </location>
</feature>
<dbReference type="GO" id="GO:0007156">
    <property type="term" value="P:homophilic cell adhesion via plasma membrane adhesion molecules"/>
    <property type="evidence" value="ECO:0007669"/>
    <property type="project" value="InterPro"/>
</dbReference>
<evidence type="ECO:0000256" key="8">
    <source>
        <dbReference type="SAM" id="MobiDB-lite"/>
    </source>
</evidence>
<accession>A0A914I3M4</accession>
<dbReference type="Gene3D" id="2.60.40.60">
    <property type="entry name" value="Cadherins"/>
    <property type="match status" value="9"/>
</dbReference>
<feature type="compositionally biased region" description="Basic and acidic residues" evidence="8">
    <location>
        <begin position="2054"/>
        <end position="2063"/>
    </location>
</feature>
<feature type="region of interest" description="Disordered" evidence="8">
    <location>
        <begin position="3107"/>
        <end position="3158"/>
    </location>
</feature>
<feature type="compositionally biased region" description="Low complexity" evidence="8">
    <location>
        <begin position="1943"/>
        <end position="2008"/>
    </location>
</feature>
<dbReference type="SUPFAM" id="SSF49313">
    <property type="entry name" value="Cadherin-like"/>
    <property type="match status" value="7"/>
</dbReference>
<dbReference type="PANTHER" id="PTHR24026:SF133">
    <property type="entry name" value="CADHERIN-RELATED FAMILY MEMBER 2"/>
    <property type="match status" value="1"/>
</dbReference>
<keyword evidence="10" id="KW-0732">Signal</keyword>
<dbReference type="Pfam" id="PF00028">
    <property type="entry name" value="Cadherin"/>
    <property type="match status" value="1"/>
</dbReference>
<dbReference type="InterPro" id="IPR020894">
    <property type="entry name" value="Cadherin_CS"/>
</dbReference>
<dbReference type="Proteomes" id="UP000887572">
    <property type="component" value="Unplaced"/>
</dbReference>
<feature type="domain" description="Cadherin" evidence="11">
    <location>
        <begin position="2435"/>
        <end position="2546"/>
    </location>
</feature>
<evidence type="ECO:0000259" key="11">
    <source>
        <dbReference type="PROSITE" id="PS50268"/>
    </source>
</evidence>
<feature type="compositionally biased region" description="Polar residues" evidence="8">
    <location>
        <begin position="3141"/>
        <end position="3158"/>
    </location>
</feature>
<comment type="subcellular location">
    <subcellularLocation>
        <location evidence="1">Membrane</location>
    </subcellularLocation>
</comment>
<feature type="domain" description="Cadherin" evidence="11">
    <location>
        <begin position="2182"/>
        <end position="2297"/>
    </location>
</feature>
<dbReference type="WBParaSite" id="Gr19_v10_g7008.t2">
    <property type="protein sequence ID" value="Gr19_v10_g7008.t2"/>
    <property type="gene ID" value="Gr19_v10_g7008"/>
</dbReference>
<evidence type="ECO:0000256" key="10">
    <source>
        <dbReference type="SAM" id="SignalP"/>
    </source>
</evidence>
<feature type="compositionally biased region" description="Pro residues" evidence="8">
    <location>
        <begin position="3123"/>
        <end position="3134"/>
    </location>
</feature>
<dbReference type="PRINTS" id="PR00205">
    <property type="entry name" value="CADHERIN"/>
</dbReference>
<keyword evidence="6 9" id="KW-0472">Membrane</keyword>
<feature type="domain" description="Cadherin" evidence="11">
    <location>
        <begin position="448"/>
        <end position="511"/>
    </location>
</feature>
<feature type="region of interest" description="Disordered" evidence="8">
    <location>
        <begin position="1656"/>
        <end position="1778"/>
    </location>
</feature>
<feature type="domain" description="Cadherin" evidence="11">
    <location>
        <begin position="2655"/>
        <end position="2755"/>
    </location>
</feature>
<dbReference type="SMART" id="SM00112">
    <property type="entry name" value="CA"/>
    <property type="match status" value="8"/>
</dbReference>
<feature type="compositionally biased region" description="Low complexity" evidence="8">
    <location>
        <begin position="646"/>
        <end position="659"/>
    </location>
</feature>
<organism evidence="12 13">
    <name type="scientific">Globodera rostochiensis</name>
    <name type="common">Golden nematode worm</name>
    <name type="synonym">Heterodera rostochiensis</name>
    <dbReference type="NCBI Taxonomy" id="31243"/>
    <lineage>
        <taxon>Eukaryota</taxon>
        <taxon>Metazoa</taxon>
        <taxon>Ecdysozoa</taxon>
        <taxon>Nematoda</taxon>
        <taxon>Chromadorea</taxon>
        <taxon>Rhabditida</taxon>
        <taxon>Tylenchina</taxon>
        <taxon>Tylenchomorpha</taxon>
        <taxon>Tylenchoidea</taxon>
        <taxon>Heteroderidae</taxon>
        <taxon>Heteroderinae</taxon>
        <taxon>Globodera</taxon>
    </lineage>
</organism>
<evidence type="ECO:0000256" key="3">
    <source>
        <dbReference type="ARBA" id="ARBA00022737"/>
    </source>
</evidence>
<feature type="region of interest" description="Disordered" evidence="8">
    <location>
        <begin position="1878"/>
        <end position="2063"/>
    </location>
</feature>
<feature type="domain" description="Cadherin" evidence="11">
    <location>
        <begin position="2105"/>
        <end position="2180"/>
    </location>
</feature>
<keyword evidence="5 9" id="KW-1133">Transmembrane helix</keyword>